<evidence type="ECO:0000256" key="1">
    <source>
        <dbReference type="SAM" id="SignalP"/>
    </source>
</evidence>
<protein>
    <recommendedName>
        <fullName evidence="4">Secreted protein</fullName>
    </recommendedName>
</protein>
<reference evidence="2 3" key="1">
    <citation type="submission" date="2024-04" db="EMBL/GenBank/DDBJ databases">
        <title>Phyllosticta paracitricarpa is synonymous to the EU quarantine fungus P. citricarpa based on phylogenomic analyses.</title>
        <authorList>
            <consortium name="Lawrence Berkeley National Laboratory"/>
            <person name="Van Ingen-Buijs V.A."/>
            <person name="Van Westerhoven A.C."/>
            <person name="Haridas S."/>
            <person name="Skiadas P."/>
            <person name="Martin F."/>
            <person name="Groenewald J.Z."/>
            <person name="Crous P.W."/>
            <person name="Seidl M.F."/>
        </authorList>
    </citation>
    <scope>NUCLEOTIDE SEQUENCE [LARGE SCALE GENOMIC DNA]</scope>
    <source>
        <strain evidence="2 3">CBS 123371</strain>
    </source>
</reference>
<accession>A0ABR1KIJ1</accession>
<evidence type="ECO:0000313" key="3">
    <source>
        <dbReference type="Proteomes" id="UP001363622"/>
    </source>
</evidence>
<evidence type="ECO:0000313" key="2">
    <source>
        <dbReference type="EMBL" id="KAK7515543.1"/>
    </source>
</evidence>
<gene>
    <name evidence="2" type="ORF">IWZ03DRAFT_379741</name>
</gene>
<dbReference type="Proteomes" id="UP001363622">
    <property type="component" value="Unassembled WGS sequence"/>
</dbReference>
<organism evidence="2 3">
    <name type="scientific">Phyllosticta citriasiana</name>
    <dbReference type="NCBI Taxonomy" id="595635"/>
    <lineage>
        <taxon>Eukaryota</taxon>
        <taxon>Fungi</taxon>
        <taxon>Dikarya</taxon>
        <taxon>Ascomycota</taxon>
        <taxon>Pezizomycotina</taxon>
        <taxon>Dothideomycetes</taxon>
        <taxon>Dothideomycetes incertae sedis</taxon>
        <taxon>Botryosphaeriales</taxon>
        <taxon>Phyllostictaceae</taxon>
        <taxon>Phyllosticta</taxon>
    </lineage>
</organism>
<feature type="signal peptide" evidence="1">
    <location>
        <begin position="1"/>
        <end position="36"/>
    </location>
</feature>
<evidence type="ECO:0008006" key="4">
    <source>
        <dbReference type="Google" id="ProtNLM"/>
    </source>
</evidence>
<sequence>MQKGTYGTLASLMKSVLLSTSCRLLMCLVCSDPASALDPSTRLSLIRQSIKPTQPTVAESSLESRIVSSPLPRHVTSLVSVL</sequence>
<name>A0ABR1KIJ1_9PEZI</name>
<dbReference type="EMBL" id="JBBPHU010000007">
    <property type="protein sequence ID" value="KAK7515543.1"/>
    <property type="molecule type" value="Genomic_DNA"/>
</dbReference>
<keyword evidence="1" id="KW-0732">Signal</keyword>
<feature type="chain" id="PRO_5045553754" description="Secreted protein" evidence="1">
    <location>
        <begin position="37"/>
        <end position="82"/>
    </location>
</feature>
<comment type="caution">
    <text evidence="2">The sequence shown here is derived from an EMBL/GenBank/DDBJ whole genome shotgun (WGS) entry which is preliminary data.</text>
</comment>
<keyword evidence="3" id="KW-1185">Reference proteome</keyword>
<proteinExistence type="predicted"/>